<reference evidence="12" key="3">
    <citation type="submission" date="2025-09" db="UniProtKB">
        <authorList>
            <consortium name="Ensembl"/>
        </authorList>
    </citation>
    <scope>IDENTIFICATION</scope>
</reference>
<evidence type="ECO:0000256" key="2">
    <source>
        <dbReference type="ARBA" id="ARBA00008978"/>
    </source>
</evidence>
<protein>
    <recommendedName>
        <fullName evidence="11">RNA polymerase II subunit A C-terminal domain phosphatase SSU72</fullName>
        <shortName evidence="11">CTD phosphatase SSU72</shortName>
        <ecNumber evidence="11">3.1.3.16</ecNumber>
    </recommendedName>
</protein>
<dbReference type="GO" id="GO:0005634">
    <property type="term" value="C:nucleus"/>
    <property type="evidence" value="ECO:0007669"/>
    <property type="project" value="UniProtKB-SubCell"/>
</dbReference>
<evidence type="ECO:0000256" key="4">
    <source>
        <dbReference type="ARBA" id="ARBA00022801"/>
    </source>
</evidence>
<comment type="subcellular location">
    <subcellularLocation>
        <location evidence="1 11">Nucleus</location>
    </subcellularLocation>
</comment>
<reference evidence="12 13" key="1">
    <citation type="submission" date="2018-10" db="EMBL/GenBank/DDBJ databases">
        <title>Improved assembly of the deer mouse Peromyscus maniculatus genome.</title>
        <authorList>
            <person name="Lassance J.-M."/>
            <person name="Hoekstra H.E."/>
        </authorList>
    </citation>
    <scope>NUCLEOTIDE SEQUENCE [LARGE SCALE GENOMIC DNA]</scope>
</reference>
<evidence type="ECO:0000256" key="8">
    <source>
        <dbReference type="ARBA" id="ARBA00048336"/>
    </source>
</evidence>
<reference evidence="12" key="2">
    <citation type="submission" date="2025-08" db="UniProtKB">
        <authorList>
            <consortium name="Ensembl"/>
        </authorList>
    </citation>
    <scope>IDENTIFICATION</scope>
</reference>
<comment type="function">
    <text evidence="9">Protein phosphatase that catalyzes the dephosphorylation of the C-terminal domain of RNA polymerase II. Plays a role in RNA processing and termination. Plays a role in pre-mRNA polyadenylation via its interaction with SYMPK.</text>
</comment>
<evidence type="ECO:0000256" key="9">
    <source>
        <dbReference type="ARBA" id="ARBA00057405"/>
    </source>
</evidence>
<accession>A0A8C8W0Y3</accession>
<gene>
    <name evidence="12" type="primary">LOC102902860</name>
</gene>
<evidence type="ECO:0000256" key="10">
    <source>
        <dbReference type="ARBA" id="ARBA00065667"/>
    </source>
</evidence>
<organism evidence="12 13">
    <name type="scientific">Peromyscus maniculatus bairdii</name>
    <name type="common">Prairie deer mouse</name>
    <dbReference type="NCBI Taxonomy" id="230844"/>
    <lineage>
        <taxon>Eukaryota</taxon>
        <taxon>Metazoa</taxon>
        <taxon>Chordata</taxon>
        <taxon>Craniata</taxon>
        <taxon>Vertebrata</taxon>
        <taxon>Euteleostomi</taxon>
        <taxon>Mammalia</taxon>
        <taxon>Eutheria</taxon>
        <taxon>Euarchontoglires</taxon>
        <taxon>Glires</taxon>
        <taxon>Rodentia</taxon>
        <taxon>Myomorpha</taxon>
        <taxon>Muroidea</taxon>
        <taxon>Cricetidae</taxon>
        <taxon>Neotominae</taxon>
        <taxon>Peromyscus</taxon>
    </lineage>
</organism>
<comment type="subunit">
    <text evidence="10">Interacts with GTF2B (via C-terminus); this interaction is inhibited by SYMPK. Interacts with RB1. Interacts with CD226. Interacts with SYMPK.</text>
</comment>
<dbReference type="PANTHER" id="PTHR20383">
    <property type="entry name" value="RNA POLYMERASE II SUBUNIT A C-TERMINAL DOMAIN PHOSPHATASE"/>
    <property type="match status" value="1"/>
</dbReference>
<keyword evidence="6 11" id="KW-0539">Nucleus</keyword>
<dbReference type="GO" id="GO:0008420">
    <property type="term" value="F:RNA polymerase II CTD heptapeptide repeat phosphatase activity"/>
    <property type="evidence" value="ECO:0007669"/>
    <property type="project" value="UniProtKB-ARBA"/>
</dbReference>
<dbReference type="Ensembl" id="ENSPEMT00000034725.1">
    <property type="protein sequence ID" value="ENSPEMP00000029434.1"/>
    <property type="gene ID" value="ENSPEMG00000025989.1"/>
</dbReference>
<dbReference type="Gene3D" id="3.40.50.2300">
    <property type="match status" value="2"/>
</dbReference>
<dbReference type="InterPro" id="IPR006811">
    <property type="entry name" value="RNA_pol_II_suA"/>
</dbReference>
<proteinExistence type="inferred from homology"/>
<evidence type="ECO:0000256" key="11">
    <source>
        <dbReference type="RuleBase" id="RU369031"/>
    </source>
</evidence>
<dbReference type="EC" id="3.1.3.16" evidence="11"/>
<comment type="catalytic activity">
    <reaction evidence="8 11">
        <text>O-phospho-L-threonyl-[protein] + H2O = L-threonyl-[protein] + phosphate</text>
        <dbReference type="Rhea" id="RHEA:47004"/>
        <dbReference type="Rhea" id="RHEA-COMP:11060"/>
        <dbReference type="Rhea" id="RHEA-COMP:11605"/>
        <dbReference type="ChEBI" id="CHEBI:15377"/>
        <dbReference type="ChEBI" id="CHEBI:30013"/>
        <dbReference type="ChEBI" id="CHEBI:43474"/>
        <dbReference type="ChEBI" id="CHEBI:61977"/>
        <dbReference type="EC" id="3.1.3.16"/>
    </reaction>
</comment>
<evidence type="ECO:0000256" key="5">
    <source>
        <dbReference type="ARBA" id="ARBA00022912"/>
    </source>
</evidence>
<evidence type="ECO:0000256" key="1">
    <source>
        <dbReference type="ARBA" id="ARBA00004123"/>
    </source>
</evidence>
<sequence>MPSLPLHVAVVCPNNQNQSMEVHRVLSKQGFNVKSFGTEGFVKLPGPTPDKPTIYDFQTMYDKVYHDLLKKDSAFYTQNGILHMLDRNRKIKSGPEQFQSSKDIFDVIFTCKEHVYDQVVEYLNAREQGVCQLVHVINVNIPNNYKKATLGALLICELCHSIQHMEDVDDEITELLQMFEVKTGKTFLHTVCFY</sequence>
<dbReference type="FunFam" id="3.40.50.2300:FF:000039">
    <property type="entry name" value="RNA polymerase II subunit A C-terminal domain phosphatase"/>
    <property type="match status" value="1"/>
</dbReference>
<comment type="catalytic activity">
    <reaction evidence="7 11">
        <text>O-phospho-L-seryl-[protein] + H2O = L-seryl-[protein] + phosphate</text>
        <dbReference type="Rhea" id="RHEA:20629"/>
        <dbReference type="Rhea" id="RHEA-COMP:9863"/>
        <dbReference type="Rhea" id="RHEA-COMP:11604"/>
        <dbReference type="ChEBI" id="CHEBI:15377"/>
        <dbReference type="ChEBI" id="CHEBI:29999"/>
        <dbReference type="ChEBI" id="CHEBI:43474"/>
        <dbReference type="ChEBI" id="CHEBI:83421"/>
        <dbReference type="EC" id="3.1.3.16"/>
    </reaction>
</comment>
<evidence type="ECO:0000313" key="12">
    <source>
        <dbReference type="Ensembl" id="ENSPEMP00000029434.1"/>
    </source>
</evidence>
<dbReference type="GeneTree" id="ENSGT00390000010165"/>
<keyword evidence="13" id="KW-1185">Reference proteome</keyword>
<keyword evidence="3 11" id="KW-0507">mRNA processing</keyword>
<dbReference type="RefSeq" id="XP_042125247.1">
    <property type="nucleotide sequence ID" value="XM_042269313.1"/>
</dbReference>
<dbReference type="Proteomes" id="UP000694547">
    <property type="component" value="Chromosome X"/>
</dbReference>
<evidence type="ECO:0000256" key="6">
    <source>
        <dbReference type="ARBA" id="ARBA00023242"/>
    </source>
</evidence>
<evidence type="ECO:0000256" key="7">
    <source>
        <dbReference type="ARBA" id="ARBA00047761"/>
    </source>
</evidence>
<dbReference type="AlphaFoldDB" id="A0A8C8W0Y3"/>
<dbReference type="Pfam" id="PF04722">
    <property type="entry name" value="Ssu72"/>
    <property type="match status" value="1"/>
</dbReference>
<keyword evidence="4 11" id="KW-0378">Hydrolase</keyword>
<dbReference type="OrthoDB" id="57957at2759"/>
<dbReference type="GO" id="GO:0031124">
    <property type="term" value="P:mRNA 3'-end processing"/>
    <property type="evidence" value="ECO:0007669"/>
    <property type="project" value="UniProtKB-ARBA"/>
</dbReference>
<evidence type="ECO:0000256" key="3">
    <source>
        <dbReference type="ARBA" id="ARBA00022664"/>
    </source>
</evidence>
<dbReference type="FunFam" id="3.40.50.2300:FF:000066">
    <property type="entry name" value="RNA polymerase II subunit A C-terminal domain phosphatase SSU72"/>
    <property type="match status" value="1"/>
</dbReference>
<name>A0A8C8W0Y3_PERMB</name>
<evidence type="ECO:0000313" key="13">
    <source>
        <dbReference type="Proteomes" id="UP000694547"/>
    </source>
</evidence>
<keyword evidence="5 11" id="KW-0904">Protein phosphatase</keyword>
<comment type="similarity">
    <text evidence="2 11">Belongs to the SSU72 phosphatase family.</text>
</comment>